<dbReference type="PANTHER" id="PTHR30570">
    <property type="entry name" value="PERIPLASMIC PHOSPHATE BINDING COMPONENT OF PHOSPHATE ABC TRANSPORTER"/>
    <property type="match status" value="1"/>
</dbReference>
<name>E0IF54_9BACL</name>
<evidence type="ECO:0000256" key="9">
    <source>
        <dbReference type="ARBA" id="ARBA00023288"/>
    </source>
</evidence>
<keyword evidence="5 10" id="KW-0813">Transport</keyword>
<evidence type="ECO:0000256" key="11">
    <source>
        <dbReference type="SAM" id="MobiDB-lite"/>
    </source>
</evidence>
<dbReference type="Pfam" id="PF12849">
    <property type="entry name" value="PBP_like_2"/>
    <property type="match status" value="1"/>
</dbReference>
<keyword evidence="10" id="KW-0472">Membrane</keyword>
<evidence type="ECO:0000256" key="3">
    <source>
        <dbReference type="ARBA" id="ARBA00008725"/>
    </source>
</evidence>
<sequence>MLKGKGRKGIVLVMMVALLMMLVAACGNKEETKGSTEPANTEQSTDQTATNEQSGDEETAAVGLKGEVEIDGSSTVYPLTEAAAEEFGKDNADVRVTVGVSGTGGGFKRFCNGETAISDASRPIKDEEAAACKAKGIEYTDLQVAYDGLSIVVSKDNDFIDHLTVEELNKIFVTGSTVKTWADVRAGWPAEEIKMYSPGADSGTYDYFNEEILEKKGIRNDTQISFSEDDNTLVQGVEGSKDAIGYFGFAYYEENADKLKLVPVDAGKGAISPTVETIKDGTYAPLSRPLFIYVNKKELERPEVSAFVDYYINNIGDMAKEVGYVPLPDEKYDAEAAKLQ</sequence>
<comment type="function">
    <text evidence="1">Part of the ABC transporter complex PstSACB involved in phosphate import.</text>
</comment>
<dbReference type="eggNOG" id="COG0226">
    <property type="taxonomic scope" value="Bacteria"/>
</dbReference>
<dbReference type="Gene3D" id="3.40.190.10">
    <property type="entry name" value="Periplasmic binding protein-like II"/>
    <property type="match status" value="2"/>
</dbReference>
<keyword evidence="7" id="KW-0732">Signal</keyword>
<evidence type="ECO:0000313" key="14">
    <source>
        <dbReference type="Proteomes" id="UP000005387"/>
    </source>
</evidence>
<comment type="similarity">
    <text evidence="3 10">Belongs to the PstS family.</text>
</comment>
<dbReference type="GO" id="GO:0042301">
    <property type="term" value="F:phosphate ion binding"/>
    <property type="evidence" value="ECO:0007669"/>
    <property type="project" value="UniProtKB-UniRule"/>
</dbReference>
<comment type="subcellular location">
    <subcellularLocation>
        <location evidence="2 10">Cell membrane</location>
        <topology evidence="2 10">Lipid-anchor</topology>
    </subcellularLocation>
</comment>
<comment type="subunit">
    <text evidence="4 10">The complex is composed of two ATP-binding proteins (PstB), two transmembrane proteins (PstC and PstA) and a solute-binding protein (PstS).</text>
</comment>
<evidence type="ECO:0000256" key="1">
    <source>
        <dbReference type="ARBA" id="ARBA00002841"/>
    </source>
</evidence>
<dbReference type="AlphaFoldDB" id="E0IF54"/>
<feature type="compositionally biased region" description="Polar residues" evidence="11">
    <location>
        <begin position="35"/>
        <end position="53"/>
    </location>
</feature>
<protein>
    <recommendedName>
        <fullName evidence="10">Phosphate-binding protein</fullName>
    </recommendedName>
</protein>
<evidence type="ECO:0000259" key="12">
    <source>
        <dbReference type="Pfam" id="PF12849"/>
    </source>
</evidence>
<dbReference type="InterPro" id="IPR024370">
    <property type="entry name" value="PBP_domain"/>
</dbReference>
<dbReference type="NCBIfam" id="TIGR02136">
    <property type="entry name" value="ptsS_2"/>
    <property type="match status" value="1"/>
</dbReference>
<evidence type="ECO:0000256" key="6">
    <source>
        <dbReference type="ARBA" id="ARBA00022592"/>
    </source>
</evidence>
<dbReference type="GO" id="GO:0006817">
    <property type="term" value="P:phosphate ion transport"/>
    <property type="evidence" value="ECO:0007669"/>
    <property type="project" value="UniProtKB-UniRule"/>
</dbReference>
<evidence type="ECO:0000256" key="7">
    <source>
        <dbReference type="ARBA" id="ARBA00022729"/>
    </source>
</evidence>
<dbReference type="OrthoDB" id="9790048at2"/>
<evidence type="ECO:0000256" key="10">
    <source>
        <dbReference type="RuleBase" id="RU367119"/>
    </source>
</evidence>
<keyword evidence="14" id="KW-1185">Reference proteome</keyword>
<dbReference type="FunFam" id="3.40.190.10:FF:000055">
    <property type="entry name" value="Phosphate ABC transporter, phosphate-binding protein"/>
    <property type="match status" value="1"/>
</dbReference>
<evidence type="ECO:0000313" key="13">
    <source>
        <dbReference type="EMBL" id="EFM08830.1"/>
    </source>
</evidence>
<evidence type="ECO:0000256" key="5">
    <source>
        <dbReference type="ARBA" id="ARBA00022448"/>
    </source>
</evidence>
<keyword evidence="8 10" id="KW-0564">Palmitate</keyword>
<feature type="domain" description="PBP" evidence="12">
    <location>
        <begin position="65"/>
        <end position="312"/>
    </location>
</feature>
<dbReference type="RefSeq" id="WP_006040278.1">
    <property type="nucleotide sequence ID" value="NZ_AEDD01000013.1"/>
</dbReference>
<dbReference type="CDD" id="cd13654">
    <property type="entry name" value="PBP2_phosphate_like_2"/>
    <property type="match status" value="1"/>
</dbReference>
<proteinExistence type="inferred from homology"/>
<evidence type="ECO:0000256" key="8">
    <source>
        <dbReference type="ARBA" id="ARBA00023139"/>
    </source>
</evidence>
<comment type="function">
    <text evidence="10">Involved in the system for phosphate transport across the cytoplasmic membrane.</text>
</comment>
<dbReference type="InterPro" id="IPR011862">
    <property type="entry name" value="Phos-bd"/>
</dbReference>
<reference evidence="13 14" key="1">
    <citation type="submission" date="2010-07" db="EMBL/GenBank/DDBJ databases">
        <title>The draft genome of Paenibacillus curdlanolyticus YK9.</title>
        <authorList>
            <consortium name="US DOE Joint Genome Institute (JGI-PGF)"/>
            <person name="Lucas S."/>
            <person name="Copeland A."/>
            <person name="Lapidus A."/>
            <person name="Cheng J.-F."/>
            <person name="Bruce D."/>
            <person name="Goodwin L."/>
            <person name="Pitluck S."/>
            <person name="Land M.L."/>
            <person name="Hauser L."/>
            <person name="Chang Y.-J."/>
            <person name="Jeffries C."/>
            <person name="Anderson I.J."/>
            <person name="Johnson E."/>
            <person name="Loganathan U."/>
            <person name="Mulhopadhyay B."/>
            <person name="Kyrpides N."/>
            <person name="Woyke T.J."/>
        </authorList>
    </citation>
    <scope>NUCLEOTIDE SEQUENCE [LARGE SCALE GENOMIC DNA]</scope>
    <source>
        <strain evidence="13 14">YK9</strain>
    </source>
</reference>
<dbReference type="Proteomes" id="UP000005387">
    <property type="component" value="Unassembled WGS sequence"/>
</dbReference>
<feature type="region of interest" description="Disordered" evidence="11">
    <location>
        <begin position="31"/>
        <end position="63"/>
    </location>
</feature>
<evidence type="ECO:0000256" key="4">
    <source>
        <dbReference type="ARBA" id="ARBA00011529"/>
    </source>
</evidence>
<keyword evidence="9 10" id="KW-0449">Lipoprotein</keyword>
<dbReference type="PANTHER" id="PTHR30570:SF1">
    <property type="entry name" value="PHOSPHATE-BINDING PROTEIN PSTS"/>
    <property type="match status" value="1"/>
</dbReference>
<dbReference type="InterPro" id="IPR050811">
    <property type="entry name" value="Phosphate_ABC_transporter"/>
</dbReference>
<dbReference type="GO" id="GO:0005886">
    <property type="term" value="C:plasma membrane"/>
    <property type="evidence" value="ECO:0007669"/>
    <property type="project" value="UniProtKB-SubCell"/>
</dbReference>
<gene>
    <name evidence="13" type="ORF">PaecuDRAFT_4295</name>
</gene>
<keyword evidence="10" id="KW-1003">Cell membrane</keyword>
<dbReference type="SUPFAM" id="SSF53850">
    <property type="entry name" value="Periplasmic binding protein-like II"/>
    <property type="match status" value="1"/>
</dbReference>
<dbReference type="PROSITE" id="PS51257">
    <property type="entry name" value="PROKAR_LIPOPROTEIN"/>
    <property type="match status" value="1"/>
</dbReference>
<organism evidence="13 14">
    <name type="scientific">Paenibacillus curdlanolyticus YK9</name>
    <dbReference type="NCBI Taxonomy" id="717606"/>
    <lineage>
        <taxon>Bacteria</taxon>
        <taxon>Bacillati</taxon>
        <taxon>Bacillota</taxon>
        <taxon>Bacilli</taxon>
        <taxon>Bacillales</taxon>
        <taxon>Paenibacillaceae</taxon>
        <taxon>Paenibacillus</taxon>
    </lineage>
</organism>
<accession>E0IF54</accession>
<evidence type="ECO:0000256" key="2">
    <source>
        <dbReference type="ARBA" id="ARBA00004193"/>
    </source>
</evidence>
<dbReference type="EMBL" id="AEDD01000013">
    <property type="protein sequence ID" value="EFM08830.1"/>
    <property type="molecule type" value="Genomic_DNA"/>
</dbReference>
<keyword evidence="6 10" id="KW-0592">Phosphate transport</keyword>
<dbReference type="STRING" id="717606.PaecuDRAFT_4295"/>